<dbReference type="AlphaFoldDB" id="A0A1H0CW47"/>
<feature type="transmembrane region" description="Helical" evidence="1">
    <location>
        <begin position="6"/>
        <end position="27"/>
    </location>
</feature>
<keyword evidence="1" id="KW-0472">Membrane</keyword>
<dbReference type="Proteomes" id="UP000199063">
    <property type="component" value="Unassembled WGS sequence"/>
</dbReference>
<protein>
    <submittedName>
        <fullName evidence="2">Uncharacterized protein</fullName>
    </submittedName>
</protein>
<dbReference type="STRING" id="1196353.SAMN05444921_13149"/>
<proteinExistence type="predicted"/>
<evidence type="ECO:0000313" key="3">
    <source>
        <dbReference type="Proteomes" id="UP000199063"/>
    </source>
</evidence>
<keyword evidence="3" id="KW-1185">Reference proteome</keyword>
<organism evidence="2 3">
    <name type="scientific">Streptomyces wuyuanensis</name>
    <dbReference type="NCBI Taxonomy" id="1196353"/>
    <lineage>
        <taxon>Bacteria</taxon>
        <taxon>Bacillati</taxon>
        <taxon>Actinomycetota</taxon>
        <taxon>Actinomycetes</taxon>
        <taxon>Kitasatosporales</taxon>
        <taxon>Streptomycetaceae</taxon>
        <taxon>Streptomyces</taxon>
    </lineage>
</organism>
<reference evidence="3" key="1">
    <citation type="submission" date="2016-10" db="EMBL/GenBank/DDBJ databases">
        <authorList>
            <person name="Varghese N."/>
            <person name="Submissions S."/>
        </authorList>
    </citation>
    <scope>NUCLEOTIDE SEQUENCE [LARGE SCALE GENOMIC DNA]</scope>
    <source>
        <strain evidence="3">CGMCC 4.7042</strain>
    </source>
</reference>
<evidence type="ECO:0000313" key="2">
    <source>
        <dbReference type="EMBL" id="SDN62006.1"/>
    </source>
</evidence>
<keyword evidence="1" id="KW-1133">Transmembrane helix</keyword>
<dbReference type="RefSeq" id="WP_244529856.1">
    <property type="nucleotide sequence ID" value="NZ_FNHI01000031.1"/>
</dbReference>
<dbReference type="GeneID" id="96657287"/>
<dbReference type="PROSITE" id="PS51257">
    <property type="entry name" value="PROKAR_LIPOPROTEIN"/>
    <property type="match status" value="1"/>
</dbReference>
<gene>
    <name evidence="2" type="ORF">SAMN05444921_13149</name>
</gene>
<sequence length="114" mass="12549">MRHVPLFRWLLALVLVLIGCSLGLFMIAPGFPELRQVDLTVLEEAPDGTCTGRWTDPYGSGEREAPYRCDAGRDPILKAPNYDPDSRLGWDTGFVIADGPGRGELYSLEDDVPA</sequence>
<evidence type="ECO:0000256" key="1">
    <source>
        <dbReference type="SAM" id="Phobius"/>
    </source>
</evidence>
<dbReference type="EMBL" id="FNHI01000031">
    <property type="protein sequence ID" value="SDN62006.1"/>
    <property type="molecule type" value="Genomic_DNA"/>
</dbReference>
<keyword evidence="1" id="KW-0812">Transmembrane</keyword>
<name>A0A1H0CW47_9ACTN</name>
<accession>A0A1H0CW47</accession>